<organism evidence="1">
    <name type="scientific">Myoviridae sp. ctIty1</name>
    <dbReference type="NCBI Taxonomy" id="2827673"/>
    <lineage>
        <taxon>Viruses</taxon>
        <taxon>Duplodnaviria</taxon>
        <taxon>Heunggongvirae</taxon>
        <taxon>Uroviricota</taxon>
        <taxon>Caudoviricetes</taxon>
    </lineage>
</organism>
<dbReference type="InterPro" id="IPR027417">
    <property type="entry name" value="P-loop_NTPase"/>
</dbReference>
<sequence length="515" mass="59793">MPNQNMIYDAPTMMENQGQKVYYQRSTTNKSFIEMSNYLKSIGVKNHRFMLALLDPDLANIDPHDPNLSTLYKMKVLAEVRNNFWYYLREVVRIPSSGEPSKFILNRGNMAFLYMAIMNFDCLLLQPRQTGKTIGTAVLYTYIYNFRTQNTQISLLNKEAKDCRLNLSRIRAIRDLLPSYLRFDSKFTMDGTRKKQVQSTQVYMENAINRNNIKTYAKARNELAAANLLRGQTFPLLWADEFAFIPFMKTIYGNMRPAMSKAIEIAKQNNVPFGVVYTTTPGFLTNDEGKYAYTVLNNASKFSEQWYDLTYPQLREIIDANKLSTFVHIQFTYQQLGYTEEWFEKQCKDLEWDWPLIRREILLEWSDESENNPFTKDELDGIRKYCKEPKKTLLIFGKYQFNIYEEIPLKSNLVPKYPPIIGVDPSGGVSKDSSCITCIDSKTTRVFADLKCNTISNIELARVVQYLVTNMMPNAVVNVERNGVSKHSIESNLYIPTALIAWKRLLRVAIPQRNQ</sequence>
<dbReference type="Gene3D" id="3.40.50.300">
    <property type="entry name" value="P-loop containing nucleotide triphosphate hydrolases"/>
    <property type="match status" value="1"/>
</dbReference>
<protein>
    <submittedName>
        <fullName evidence="1">Large terminase</fullName>
    </submittedName>
</protein>
<evidence type="ECO:0000313" key="1">
    <source>
        <dbReference type="EMBL" id="DAF62229.1"/>
    </source>
</evidence>
<reference evidence="1" key="1">
    <citation type="journal article" date="2021" name="Proc. Natl. Acad. Sci. U.S.A.">
        <title>A Catalog of Tens of Thousands of Viruses from Human Metagenomes Reveals Hidden Associations with Chronic Diseases.</title>
        <authorList>
            <person name="Tisza M.J."/>
            <person name="Buck C.B."/>
        </authorList>
    </citation>
    <scope>NUCLEOTIDE SEQUENCE</scope>
    <source>
        <strain evidence="1">CtIty1</strain>
    </source>
</reference>
<name>A0A8S5TFZ9_9CAUD</name>
<dbReference type="EMBL" id="BK032823">
    <property type="protein sequence ID" value="DAF62229.1"/>
    <property type="molecule type" value="Genomic_DNA"/>
</dbReference>
<dbReference type="Gene3D" id="3.30.420.240">
    <property type="match status" value="1"/>
</dbReference>
<proteinExistence type="predicted"/>
<accession>A0A8S5TFZ9</accession>